<organism evidence="2 3">
    <name type="scientific">Pseudomonas oryzihabitans</name>
    <dbReference type="NCBI Taxonomy" id="47885"/>
    <lineage>
        <taxon>Bacteria</taxon>
        <taxon>Pseudomonadati</taxon>
        <taxon>Pseudomonadota</taxon>
        <taxon>Gammaproteobacteria</taxon>
        <taxon>Pseudomonadales</taxon>
        <taxon>Pseudomonadaceae</taxon>
        <taxon>Pseudomonas</taxon>
    </lineage>
</organism>
<protein>
    <submittedName>
        <fullName evidence="2">Uncharacterized protein</fullName>
    </submittedName>
</protein>
<reference evidence="2" key="2">
    <citation type="submission" date="2016-10" db="EMBL/GenBank/DDBJ databases">
        <authorList>
            <person name="Varghese N."/>
            <person name="Submissions S."/>
        </authorList>
    </citation>
    <scope>NUCLEOTIDE SEQUENCE</scope>
    <source>
        <strain evidence="2">DSM 15758</strain>
    </source>
</reference>
<dbReference type="RefSeq" id="WP_007162207.1">
    <property type="nucleotide sequence ID" value="NZ_CP044074.1"/>
</dbReference>
<dbReference type="GeneID" id="57561574"/>
<accession>A0A1G5P8S8</accession>
<dbReference type="Proteomes" id="UP000183046">
    <property type="component" value="Unassembled WGS sequence"/>
</dbReference>
<dbReference type="Proteomes" id="UP000189310">
    <property type="component" value="Unassembled WGS sequence"/>
</dbReference>
<comment type="caution">
    <text evidence="2">The sequence shown here is derived from an EMBL/GenBank/DDBJ whole genome shotgun (WGS) entry which is preliminary data.</text>
</comment>
<dbReference type="EMBL" id="MTLN01000009">
    <property type="protein sequence ID" value="ONN69288.1"/>
    <property type="molecule type" value="Genomic_DNA"/>
</dbReference>
<name>A0A1G5P8S8_9PSED</name>
<evidence type="ECO:0000313" key="4">
    <source>
        <dbReference type="Proteomes" id="UP000189310"/>
    </source>
</evidence>
<sequence length="70" mass="7766">MLALTHQFVAQLPNIDCLFGPLTPDGGLPVQVCRPASERRLTLMLDTARLRDRAYCATQAQQVRTSLGIR</sequence>
<keyword evidence="4" id="KW-1185">Reference proteome</keyword>
<dbReference type="AlphaFoldDB" id="A0A1G5P8S8"/>
<evidence type="ECO:0000313" key="1">
    <source>
        <dbReference type="EMBL" id="ONN69288.1"/>
    </source>
</evidence>
<evidence type="ECO:0000313" key="3">
    <source>
        <dbReference type="Proteomes" id="UP000183046"/>
    </source>
</evidence>
<reference evidence="3" key="1">
    <citation type="submission" date="2016-10" db="EMBL/GenBank/DDBJ databases">
        <authorList>
            <person name="de Groot N.N."/>
        </authorList>
    </citation>
    <scope>NUCLEOTIDE SEQUENCE [LARGE SCALE GENOMIC DNA]</scope>
    <source>
        <strain evidence="3">DSM 15758</strain>
    </source>
</reference>
<proteinExistence type="predicted"/>
<dbReference type="OrthoDB" id="6985056at2"/>
<dbReference type="EMBL" id="FMWB01000010">
    <property type="protein sequence ID" value="SCZ45688.1"/>
    <property type="molecule type" value="Genomic_DNA"/>
</dbReference>
<reference evidence="1 4" key="3">
    <citation type="submission" date="2017-01" db="EMBL/GenBank/DDBJ databases">
        <title>Pseudomonas psychrotolerans genome sequencing and assembly.</title>
        <authorList>
            <person name="Vyas B."/>
            <person name="Mayilraj S."/>
        </authorList>
    </citation>
    <scope>NUCLEOTIDE SEQUENCE [LARGE SCALE GENOMIC DNA]</scope>
    <source>
        <strain evidence="1 4">SDS18</strain>
    </source>
</reference>
<gene>
    <name evidence="1" type="ORF">BVL52_21795</name>
    <name evidence="2" type="ORF">SAMN05216279_11090</name>
</gene>
<evidence type="ECO:0000313" key="2">
    <source>
        <dbReference type="EMBL" id="SCZ45688.1"/>
    </source>
</evidence>